<dbReference type="Pfam" id="PF02518">
    <property type="entry name" value="HATPase_c"/>
    <property type="match status" value="1"/>
</dbReference>
<accession>A0A3R6VKZ6</accession>
<evidence type="ECO:0000256" key="11">
    <source>
        <dbReference type="SAM" id="Phobius"/>
    </source>
</evidence>
<organism evidence="13 14">
    <name type="scientific">Bombilactobacillus bombi</name>
    <dbReference type="NCBI Taxonomy" id="1303590"/>
    <lineage>
        <taxon>Bacteria</taxon>
        <taxon>Bacillati</taxon>
        <taxon>Bacillota</taxon>
        <taxon>Bacilli</taxon>
        <taxon>Lactobacillales</taxon>
        <taxon>Lactobacillaceae</taxon>
        <taxon>Bombilactobacillus</taxon>
    </lineage>
</organism>
<dbReference type="GO" id="GO:0016036">
    <property type="term" value="P:cellular response to phosphate starvation"/>
    <property type="evidence" value="ECO:0007669"/>
    <property type="project" value="TreeGrafter"/>
</dbReference>
<name>A0A3R6VKZ6_9LACO</name>
<dbReference type="GO" id="GO:0004721">
    <property type="term" value="F:phosphoprotein phosphatase activity"/>
    <property type="evidence" value="ECO:0007669"/>
    <property type="project" value="TreeGrafter"/>
</dbReference>
<reference evidence="13 14" key="1">
    <citation type="submission" date="2018-07" db="EMBL/GenBank/DDBJ databases">
        <title>Genome sequences of six Lactobacillus spp. isolated from bumble bee guts.</title>
        <authorList>
            <person name="Motta E.V.S."/>
            <person name="Moran N.A."/>
        </authorList>
    </citation>
    <scope>NUCLEOTIDE SEQUENCE [LARGE SCALE GENOMIC DNA]</scope>
    <source>
        <strain evidence="13 14">BI-1.1</strain>
    </source>
</reference>
<dbReference type="InterPro" id="IPR003594">
    <property type="entry name" value="HATPase_dom"/>
</dbReference>
<sequence>MSYWQIVIKQWPLGLGYVILVGFLGGIFGLYDVSWNILIDIVRYTWFIVVAVILLRASYQKHQIHQLNQLRTQKSMPRQNFNNPVLQAYSQTLHEVQQEYLNSQQHLEQQQLEQQNYLLTWSHEMKTPLMALMSLADSQTLIPSAQVQQQIVLIQNKIDLLLNYERLADFNHDLNFEWVQLQALVTPIIQKYAIFFANKHLRLQNFIGEIKLLTDAKWLTVVLEQIIFNAIKYSQPQQQITIKVLKNQLLIQDEGIGIASSDLPRVFEPGFTGHNGREQQIATGMGLYIAHQICQHLEIQLTIASQKGRGTTVKLTFPHNHVR</sequence>
<dbReference type="Proteomes" id="UP000284109">
    <property type="component" value="Unassembled WGS sequence"/>
</dbReference>
<evidence type="ECO:0000256" key="7">
    <source>
        <dbReference type="ARBA" id="ARBA00022777"/>
    </source>
</evidence>
<protein>
    <recommendedName>
        <fullName evidence="3">histidine kinase</fullName>
        <ecNumber evidence="3">2.7.13.3</ecNumber>
    </recommendedName>
</protein>
<evidence type="ECO:0000256" key="1">
    <source>
        <dbReference type="ARBA" id="ARBA00000085"/>
    </source>
</evidence>
<keyword evidence="6 11" id="KW-0812">Transmembrane</keyword>
<evidence type="ECO:0000313" key="13">
    <source>
        <dbReference type="EMBL" id="RHW51830.1"/>
    </source>
</evidence>
<dbReference type="InterPro" id="IPR004358">
    <property type="entry name" value="Sig_transdc_His_kin-like_C"/>
</dbReference>
<evidence type="ECO:0000256" key="5">
    <source>
        <dbReference type="ARBA" id="ARBA00022679"/>
    </source>
</evidence>
<evidence type="ECO:0000256" key="2">
    <source>
        <dbReference type="ARBA" id="ARBA00004651"/>
    </source>
</evidence>
<evidence type="ECO:0000256" key="10">
    <source>
        <dbReference type="ARBA" id="ARBA00023136"/>
    </source>
</evidence>
<evidence type="ECO:0000259" key="12">
    <source>
        <dbReference type="PROSITE" id="PS50109"/>
    </source>
</evidence>
<dbReference type="Gene3D" id="3.30.565.10">
    <property type="entry name" value="Histidine kinase-like ATPase, C-terminal domain"/>
    <property type="match status" value="1"/>
</dbReference>
<dbReference type="EMBL" id="QOCR01000001">
    <property type="protein sequence ID" value="RHW51830.1"/>
    <property type="molecule type" value="Genomic_DNA"/>
</dbReference>
<dbReference type="OrthoDB" id="9780487at2"/>
<dbReference type="GO" id="GO:0005886">
    <property type="term" value="C:plasma membrane"/>
    <property type="evidence" value="ECO:0007669"/>
    <property type="project" value="UniProtKB-SubCell"/>
</dbReference>
<dbReference type="GO" id="GO:0000155">
    <property type="term" value="F:phosphorelay sensor kinase activity"/>
    <property type="evidence" value="ECO:0007669"/>
    <property type="project" value="TreeGrafter"/>
</dbReference>
<keyword evidence="5" id="KW-0808">Transferase</keyword>
<keyword evidence="4" id="KW-1003">Cell membrane</keyword>
<dbReference type="SUPFAM" id="SSF55874">
    <property type="entry name" value="ATPase domain of HSP90 chaperone/DNA topoisomerase II/histidine kinase"/>
    <property type="match status" value="1"/>
</dbReference>
<keyword evidence="9" id="KW-0902">Two-component regulatory system</keyword>
<feature type="transmembrane region" description="Helical" evidence="11">
    <location>
        <begin position="12"/>
        <end position="31"/>
    </location>
</feature>
<dbReference type="InterPro" id="IPR050351">
    <property type="entry name" value="BphY/WalK/GraS-like"/>
</dbReference>
<dbReference type="PROSITE" id="PS50109">
    <property type="entry name" value="HIS_KIN"/>
    <property type="match status" value="1"/>
</dbReference>
<evidence type="ECO:0000256" key="6">
    <source>
        <dbReference type="ARBA" id="ARBA00022692"/>
    </source>
</evidence>
<comment type="caution">
    <text evidence="13">The sequence shown here is derived from an EMBL/GenBank/DDBJ whole genome shotgun (WGS) entry which is preliminary data.</text>
</comment>
<dbReference type="InterPro" id="IPR005467">
    <property type="entry name" value="His_kinase_dom"/>
</dbReference>
<dbReference type="PANTHER" id="PTHR45453:SF2">
    <property type="entry name" value="HISTIDINE KINASE"/>
    <property type="match status" value="1"/>
</dbReference>
<comment type="catalytic activity">
    <reaction evidence="1">
        <text>ATP + protein L-histidine = ADP + protein N-phospho-L-histidine.</text>
        <dbReference type="EC" id="2.7.13.3"/>
    </reaction>
</comment>
<keyword evidence="14" id="KW-1185">Reference proteome</keyword>
<feature type="transmembrane region" description="Helical" evidence="11">
    <location>
        <begin position="37"/>
        <end position="55"/>
    </location>
</feature>
<keyword evidence="7 13" id="KW-0418">Kinase</keyword>
<gene>
    <name evidence="13" type="ORF">DS831_00390</name>
</gene>
<evidence type="ECO:0000256" key="9">
    <source>
        <dbReference type="ARBA" id="ARBA00023012"/>
    </source>
</evidence>
<dbReference type="PANTHER" id="PTHR45453">
    <property type="entry name" value="PHOSPHATE REGULON SENSOR PROTEIN PHOR"/>
    <property type="match status" value="1"/>
</dbReference>
<keyword evidence="10 11" id="KW-0472">Membrane</keyword>
<evidence type="ECO:0000256" key="4">
    <source>
        <dbReference type="ARBA" id="ARBA00022475"/>
    </source>
</evidence>
<comment type="subcellular location">
    <subcellularLocation>
        <location evidence="2">Cell membrane</location>
        <topology evidence="2">Multi-pass membrane protein</topology>
    </subcellularLocation>
</comment>
<evidence type="ECO:0000256" key="3">
    <source>
        <dbReference type="ARBA" id="ARBA00012438"/>
    </source>
</evidence>
<proteinExistence type="predicted"/>
<feature type="domain" description="Histidine kinase" evidence="12">
    <location>
        <begin position="120"/>
        <end position="321"/>
    </location>
</feature>
<evidence type="ECO:0000313" key="14">
    <source>
        <dbReference type="Proteomes" id="UP000284109"/>
    </source>
</evidence>
<keyword evidence="8 11" id="KW-1133">Transmembrane helix</keyword>
<dbReference type="SMART" id="SM00387">
    <property type="entry name" value="HATPase_c"/>
    <property type="match status" value="1"/>
</dbReference>
<dbReference type="InterPro" id="IPR036890">
    <property type="entry name" value="HATPase_C_sf"/>
</dbReference>
<dbReference type="PRINTS" id="PR00344">
    <property type="entry name" value="BCTRLSENSOR"/>
</dbReference>
<evidence type="ECO:0000256" key="8">
    <source>
        <dbReference type="ARBA" id="ARBA00022989"/>
    </source>
</evidence>
<dbReference type="EC" id="2.7.13.3" evidence="3"/>
<dbReference type="RefSeq" id="WP_118899346.1">
    <property type="nucleotide sequence ID" value="NZ_QOCR01000001.1"/>
</dbReference>
<dbReference type="AlphaFoldDB" id="A0A3R6VKZ6"/>